<feature type="region of interest" description="Disordered" evidence="1">
    <location>
        <begin position="1813"/>
        <end position="1833"/>
    </location>
</feature>
<feature type="region of interest" description="Disordered" evidence="1">
    <location>
        <begin position="794"/>
        <end position="888"/>
    </location>
</feature>
<feature type="compositionally biased region" description="Polar residues" evidence="1">
    <location>
        <begin position="72"/>
        <end position="91"/>
    </location>
</feature>
<feature type="compositionally biased region" description="Polar residues" evidence="1">
    <location>
        <begin position="405"/>
        <end position="419"/>
    </location>
</feature>
<feature type="region of interest" description="Disordered" evidence="1">
    <location>
        <begin position="980"/>
        <end position="1085"/>
    </location>
</feature>
<accession>A0A9Q0BJU9</accession>
<feature type="compositionally biased region" description="Gly residues" evidence="1">
    <location>
        <begin position="1030"/>
        <end position="1049"/>
    </location>
</feature>
<feature type="region of interest" description="Disordered" evidence="1">
    <location>
        <begin position="2165"/>
        <end position="2184"/>
    </location>
</feature>
<feature type="region of interest" description="Disordered" evidence="1">
    <location>
        <begin position="1"/>
        <end position="477"/>
    </location>
</feature>
<dbReference type="PANTHER" id="PTHR36562">
    <property type="entry name" value="SERINE/ARGININE REPETITIVE MATRIX 2"/>
    <property type="match status" value="1"/>
</dbReference>
<feature type="compositionally biased region" description="Gly residues" evidence="1">
    <location>
        <begin position="2172"/>
        <end position="2184"/>
    </location>
</feature>
<feature type="compositionally biased region" description="Gly residues" evidence="1">
    <location>
        <begin position="2033"/>
        <end position="2051"/>
    </location>
</feature>
<sequence length="2240" mass="236040">MSSRKSPGGAGAGGADEAATGAAAPLDDNANASVEIPASSEEPTMGAGEELVIIIKTTTPTPPVEAAEDQRQPQLQQRSTPTLTPAVTPSASDGVAAKNVRVTRHSSPLLLLSSPTTSRREVGDGALDNAEEPTGSGCQRKSSVERSMAPVIRGRKSIKDLKEAKEVKSEELPRAGSADAGAPGQVKEEQASESNELESSLLATDTKDHKDIKDKEDERESYRIKDLPEDGEKEKAEREKAKETVVPIAPVTPTCNRVTRKSHAQEQVINTRVTRNRRQSSTVAATSSASLTATSPAVTEQPLPSRGRRKKPAPVAPPIEPAVKRKRSQDAEAADPEASSSAKYSKVEVVKAEEVEAPDEDITIKQEPMDASEVSSISPSVTPTPTPTPTPAPISGGRRGRGRPQNRNSSSPAATTRATRLSKAGSPGILTPVAQEPAPPKRRRVGSSTRKTASASSLAPSSQGGAGDEDSKDSMASSMDELLLAAVDIKQEKLTPDFDDSLLLPESLPSTSGASSANGHSCIIEPLTVDTERISKPPADPAVKPKGSPTAAAAEESPSQSGTQSATPVSASAAGKAQSLSPEMISEGVSAVSVRKFYKKPEFLENNLGIEKDPELGEIVQTVSNNDTEADVEMSVDNEINRAESPKPQTEEHHKTEEEHEIASELEAGEGATESVVTPEPTAEVLSEILAADPVEIPSEITVEIIAEAEEETCSNSSIKAGELRLDESNDEPELLLEDGLIVNGDETPDQPEEKIKPEDHVRFFHSDDYDDFEHEIMEELTKEGVLDASGNALSQQKVDIEQPEDVSQAVSKAQEEEETAQCEPFKEPSPADEMEVDESYIDIKEQTDQLLAEHHLAEDAAADTECGPEDNKENLSTSAASTPAEGLDIQLTLKEDDDEEKPLAVIAAEQKPELLLKEHVQVKEMDVEGDEKPNGKQESPFGDEHLQLLRQEQEIHLQNLGLLTHQAADQRRKSLLEAQARQAQLQLQQQHHNHSQHKRQGARGGGSATHVESSGTLKTVIKLNRSSNGGMGGSGGLPTGTVIHGGSGSSSASSTSSSSVGSATRKSSGALGSGSGTGSGVRRQSLKMTFQKGRARGHGAADRSADQYGTHAEDSYYTIQNENEGARKFIVTTGNPGRKTNNRFSSTNNHSSVALHGSHSAVQYNSSHSESQGQAEHGFYQTVKKDEKEKILIPEKASSFKFHPGRLCEDQCYYCSGKFGLYDTPCHVGQIKSVERQQKILANEEKLTVDNCLCDACFRHVDRRANAPSYKKRLSAPGHLETGVGSSAAAAALEKHFAGDSGGVIPEVGGAEAGSAAASGSGVQHRSCAVKDCIEGAGHSLRRKCIRKSVKKFQLNLEIPAGSSIVWLCEAHYNTVIQFSGCVLCKRRLGKNHMYNITTDTDRLEKALSEMGIPVQLGMGTAVCKLCRYFANLLMKPPDSTKSQKAEFVKNYRKRLLKVHNLQDGSHEVSEADEEEAPTATETERERATADCHEDAEMPMVVDYDGPTDSNSSTSSNAALETSKQMSKLQAILQQNLGADAAGGAAGTGVGGAGSAGAGAGGGADISNVLRGNPNISMRELFHGEEELGVQFKVPFGCSSSQRTPEGWTRVQTFLQYDEPTRRLWEELQKPYGNQSSFLRHLILLEKYYRNGDLVLAPHASSNATVYTETVRQRLSSFDHGHCGGLGGSTTGGSPSSAGSSKRSGIPQHAGASVLATALTTPATSHSSSLAATAASSAEQHASVDPVIPLVELNDDDEGEDAIGGGAADGEPSDARQSESPLERFSVVSVDKLTKQLSSNAVTIIARPKDKSQLCSNSGSSTSSSSCSSSAVSSPEEVVAVTKVSAVASASAQSKDAPPLVPAGVGGNSRSILKTNLLGINKAAVEIVPLTPASHTSTSTATAASKNFLTSIASLANKSTAASHVPEKQQKILDVAVANKLLSSQNESVSAAMLSLQFKLKPPMHQQQQHGGTSGPLKQPPSVAQLLSSPPELISLHRRRTSGAGAGAAAGNSLLGNLPAKRVPLSRSGAGPSAGAGTGTGAAGGSRGAGGPPPPNVVILPDTLTAQERHESKSWKPTLIPLEDQHKVPNKSHALYQTADGRRLPALVQAPNFQPLLPSPLDNSNSSWLWKNFPDPNQYLINGNGGGGGAGNSAASKLPHLTAKPATATSSGGGATNKSTGGGLFTLKQQQQQQHQQKLIENAIMSKIPKSLTVIPQQMGGGNASGGDIMGGSSSSGKD</sequence>
<dbReference type="Proteomes" id="UP001059596">
    <property type="component" value="Unassembled WGS sequence"/>
</dbReference>
<dbReference type="PANTHER" id="PTHR36562:SF6">
    <property type="entry name" value="EG:133E12.4 PROTEIN"/>
    <property type="match status" value="1"/>
</dbReference>
<feature type="region of interest" description="Disordered" evidence="1">
    <location>
        <begin position="1963"/>
        <end position="1984"/>
    </location>
</feature>
<feature type="region of interest" description="Disordered" evidence="1">
    <location>
        <begin position="713"/>
        <end position="732"/>
    </location>
</feature>
<feature type="compositionally biased region" description="Low complexity" evidence="1">
    <location>
        <begin position="15"/>
        <end position="24"/>
    </location>
</feature>
<feature type="region of interest" description="Disordered" evidence="1">
    <location>
        <begin position="1464"/>
        <end position="1523"/>
    </location>
</feature>
<feature type="region of interest" description="Disordered" evidence="1">
    <location>
        <begin position="638"/>
        <end position="679"/>
    </location>
</feature>
<gene>
    <name evidence="2" type="ORF">M5D96_012961</name>
</gene>
<dbReference type="EMBL" id="JAMKOV010000077">
    <property type="protein sequence ID" value="KAI8034295.1"/>
    <property type="molecule type" value="Genomic_DNA"/>
</dbReference>
<name>A0A9Q0BJU9_9MUSC</name>
<protein>
    <submittedName>
        <fullName evidence="2">Uncharacterized protein</fullName>
    </submittedName>
</protein>
<keyword evidence="3" id="KW-1185">Reference proteome</keyword>
<feature type="compositionally biased region" description="Low complexity" evidence="1">
    <location>
        <begin position="106"/>
        <end position="117"/>
    </location>
</feature>
<feature type="compositionally biased region" description="Basic and acidic residues" evidence="1">
    <location>
        <begin position="345"/>
        <end position="354"/>
    </location>
</feature>
<feature type="region of interest" description="Disordered" evidence="1">
    <location>
        <begin position="1679"/>
        <end position="1710"/>
    </location>
</feature>
<feature type="compositionally biased region" description="Low complexity" evidence="1">
    <location>
        <begin position="1511"/>
        <end position="1523"/>
    </location>
</feature>
<feature type="compositionally biased region" description="Basic and acidic residues" evidence="1">
    <location>
        <begin position="842"/>
        <end position="859"/>
    </location>
</feature>
<reference evidence="2" key="1">
    <citation type="journal article" date="2023" name="Genome Biol. Evol.">
        <title>Long-read-based Genome Assembly of Drosophila gunungcola Reveals Fewer Chemosensory Genes in Flower-breeding Species.</title>
        <authorList>
            <person name="Negi A."/>
            <person name="Liao B.Y."/>
            <person name="Yeh S.D."/>
        </authorList>
    </citation>
    <scope>NUCLEOTIDE SEQUENCE</scope>
    <source>
        <strain evidence="2">Sukarami</strain>
    </source>
</reference>
<feature type="region of interest" description="Disordered" evidence="1">
    <location>
        <begin position="2001"/>
        <end position="2055"/>
    </location>
</feature>
<feature type="region of interest" description="Disordered" evidence="1">
    <location>
        <begin position="498"/>
        <end position="584"/>
    </location>
</feature>
<feature type="region of interest" description="Disordered" evidence="1">
    <location>
        <begin position="2218"/>
        <end position="2240"/>
    </location>
</feature>
<evidence type="ECO:0000313" key="2">
    <source>
        <dbReference type="EMBL" id="KAI8034295.1"/>
    </source>
</evidence>
<feature type="compositionally biased region" description="Low complexity" evidence="1">
    <location>
        <begin position="980"/>
        <end position="991"/>
    </location>
</feature>
<feature type="compositionally biased region" description="Low complexity" evidence="1">
    <location>
        <begin position="1050"/>
        <end position="1071"/>
    </location>
</feature>
<feature type="region of interest" description="Disordered" evidence="1">
    <location>
        <begin position="1757"/>
        <end position="1784"/>
    </location>
</feature>
<feature type="compositionally biased region" description="Low complexity" evidence="1">
    <location>
        <begin position="1693"/>
        <end position="1706"/>
    </location>
</feature>
<feature type="compositionally biased region" description="Low complexity" evidence="1">
    <location>
        <begin position="501"/>
        <end position="510"/>
    </location>
</feature>
<feature type="compositionally biased region" description="Low complexity" evidence="1">
    <location>
        <begin position="548"/>
        <end position="561"/>
    </location>
</feature>
<feature type="compositionally biased region" description="Low complexity" evidence="1">
    <location>
        <begin position="192"/>
        <end position="204"/>
    </location>
</feature>
<feature type="compositionally biased region" description="Low complexity" evidence="1">
    <location>
        <begin position="2008"/>
        <end position="2019"/>
    </location>
</feature>
<comment type="caution">
    <text evidence="2">The sequence shown here is derived from an EMBL/GenBank/DDBJ whole genome shotgun (WGS) entry which is preliminary data.</text>
</comment>
<feature type="compositionally biased region" description="Low complexity" evidence="1">
    <location>
        <begin position="1817"/>
        <end position="1833"/>
    </location>
</feature>
<evidence type="ECO:0000313" key="3">
    <source>
        <dbReference type="Proteomes" id="UP001059596"/>
    </source>
</evidence>
<evidence type="ECO:0000256" key="1">
    <source>
        <dbReference type="SAM" id="MobiDB-lite"/>
    </source>
</evidence>
<feature type="compositionally biased region" description="Basic and acidic residues" evidence="1">
    <location>
        <begin position="205"/>
        <end position="243"/>
    </location>
</feature>
<dbReference type="InterPro" id="IPR051372">
    <property type="entry name" value="CWC21"/>
</dbReference>
<feature type="compositionally biased region" description="Basic and acidic residues" evidence="1">
    <location>
        <begin position="157"/>
        <end position="173"/>
    </location>
</feature>
<feature type="compositionally biased region" description="Polar residues" evidence="1">
    <location>
        <begin position="446"/>
        <end position="463"/>
    </location>
</feature>
<proteinExistence type="predicted"/>
<feature type="compositionally biased region" description="Acidic residues" evidence="1">
    <location>
        <begin position="831"/>
        <end position="841"/>
    </location>
</feature>
<feature type="compositionally biased region" description="Low complexity" evidence="1">
    <location>
        <begin position="280"/>
        <end position="299"/>
    </location>
</feature>
<feature type="compositionally biased region" description="Basic and acidic residues" evidence="1">
    <location>
        <begin position="639"/>
        <end position="663"/>
    </location>
</feature>
<feature type="compositionally biased region" description="Pro residues" evidence="1">
    <location>
        <begin position="382"/>
        <end position="392"/>
    </location>
</feature>
<feature type="compositionally biased region" description="Basic residues" evidence="1">
    <location>
        <begin position="992"/>
        <end position="1002"/>
    </location>
</feature>
<dbReference type="GO" id="GO:0005634">
    <property type="term" value="C:nucleus"/>
    <property type="evidence" value="ECO:0007669"/>
    <property type="project" value="TreeGrafter"/>
</dbReference>
<feature type="compositionally biased region" description="Basic and acidic residues" evidence="1">
    <location>
        <begin position="1483"/>
        <end position="1497"/>
    </location>
</feature>
<feature type="compositionally biased region" description="Gly residues" evidence="1">
    <location>
        <begin position="2220"/>
        <end position="2231"/>
    </location>
</feature>
<organism evidence="2 3">
    <name type="scientific">Drosophila gunungcola</name>
    <name type="common">fruit fly</name>
    <dbReference type="NCBI Taxonomy" id="103775"/>
    <lineage>
        <taxon>Eukaryota</taxon>
        <taxon>Metazoa</taxon>
        <taxon>Ecdysozoa</taxon>
        <taxon>Arthropoda</taxon>
        <taxon>Hexapoda</taxon>
        <taxon>Insecta</taxon>
        <taxon>Pterygota</taxon>
        <taxon>Neoptera</taxon>
        <taxon>Endopterygota</taxon>
        <taxon>Diptera</taxon>
        <taxon>Brachycera</taxon>
        <taxon>Muscomorpha</taxon>
        <taxon>Ephydroidea</taxon>
        <taxon>Drosophilidae</taxon>
        <taxon>Drosophila</taxon>
        <taxon>Sophophora</taxon>
    </lineage>
</organism>